<dbReference type="Proteomes" id="UP000236751">
    <property type="component" value="Unassembled WGS sequence"/>
</dbReference>
<dbReference type="AlphaFoldDB" id="A0A1H5XZT4"/>
<proteinExistence type="predicted"/>
<protein>
    <submittedName>
        <fullName evidence="1">Uncharacterized protein</fullName>
    </submittedName>
</protein>
<dbReference type="EMBL" id="FNVK01000040">
    <property type="protein sequence ID" value="SEG16796.1"/>
    <property type="molecule type" value="Genomic_DNA"/>
</dbReference>
<sequence>MVKHHIYGDLLLIFVASFEVGLPVQTFWICNLCKPAWAG</sequence>
<gene>
    <name evidence="1" type="ORF">SAMN05216403_14018</name>
</gene>
<feature type="non-terminal residue" evidence="1">
    <location>
        <position position="39"/>
    </location>
</feature>
<reference evidence="1 2" key="1">
    <citation type="submission" date="2016-10" db="EMBL/GenBank/DDBJ databases">
        <authorList>
            <person name="de Groot N.N."/>
        </authorList>
    </citation>
    <scope>NUCLEOTIDE SEQUENCE [LARGE SCALE GENOMIC DNA]</scope>
    <source>
        <strain evidence="1 2">Nl13</strain>
    </source>
</reference>
<evidence type="ECO:0000313" key="2">
    <source>
        <dbReference type="Proteomes" id="UP000236751"/>
    </source>
</evidence>
<accession>A0A1H5XZT4</accession>
<name>A0A1H5XZT4_NITMU</name>
<evidence type="ECO:0000313" key="1">
    <source>
        <dbReference type="EMBL" id="SEG16796.1"/>
    </source>
</evidence>
<organism evidence="1 2">
    <name type="scientific">Nitrosospira multiformis (strain ATCC 25196 / NCIMB 11849 / C 71)</name>
    <dbReference type="NCBI Taxonomy" id="323848"/>
    <lineage>
        <taxon>Bacteria</taxon>
        <taxon>Pseudomonadati</taxon>
        <taxon>Pseudomonadota</taxon>
        <taxon>Betaproteobacteria</taxon>
        <taxon>Nitrosomonadales</taxon>
        <taxon>Nitrosomonadaceae</taxon>
        <taxon>Nitrosospira</taxon>
    </lineage>
</organism>